<dbReference type="Pfam" id="PF00928">
    <property type="entry name" value="Adap_comp_sub"/>
    <property type="match status" value="1"/>
</dbReference>
<evidence type="ECO:0000256" key="1">
    <source>
        <dbReference type="ARBA" id="ARBA00010516"/>
    </source>
</evidence>
<evidence type="ECO:0000256" key="3">
    <source>
        <dbReference type="ARBA" id="ARBA00022490"/>
    </source>
</evidence>
<keyword evidence="6 8" id="KW-0333">Golgi apparatus</keyword>
<accession>A0ABQ4XYY1</accession>
<proteinExistence type="inferred from homology"/>
<evidence type="ECO:0000256" key="4">
    <source>
        <dbReference type="ARBA" id="ARBA00022892"/>
    </source>
</evidence>
<feature type="domain" description="MHD" evidence="10">
    <location>
        <begin position="1"/>
        <end position="182"/>
    </location>
</feature>
<dbReference type="InterPro" id="IPR028565">
    <property type="entry name" value="MHD"/>
</dbReference>
<keyword evidence="3 8" id="KW-0963">Cytoplasm</keyword>
<organism evidence="11 12">
    <name type="scientific">Tanacetum coccineum</name>
    <dbReference type="NCBI Taxonomy" id="301880"/>
    <lineage>
        <taxon>Eukaryota</taxon>
        <taxon>Viridiplantae</taxon>
        <taxon>Streptophyta</taxon>
        <taxon>Embryophyta</taxon>
        <taxon>Tracheophyta</taxon>
        <taxon>Spermatophyta</taxon>
        <taxon>Magnoliopsida</taxon>
        <taxon>eudicotyledons</taxon>
        <taxon>Gunneridae</taxon>
        <taxon>Pentapetalae</taxon>
        <taxon>asterids</taxon>
        <taxon>campanulids</taxon>
        <taxon>Asterales</taxon>
        <taxon>Asteraceae</taxon>
        <taxon>Asteroideae</taxon>
        <taxon>Anthemideae</taxon>
        <taxon>Anthemidinae</taxon>
        <taxon>Tanacetum</taxon>
    </lineage>
</organism>
<name>A0ABQ4XYY1_9ASTR</name>
<evidence type="ECO:0000256" key="6">
    <source>
        <dbReference type="ARBA" id="ARBA00023034"/>
    </source>
</evidence>
<comment type="function">
    <text evidence="8">The coatomer is a cytosolic protein complex that binds to dilysine motifs and reversibly associates with Golgi non-clathrin-coated vesicles, which further mediate biosynthetic protein transport from the ER, via the Golgi up to the trans Golgi network. Coatomer complex is required for budding from Golgi membranes, and is essential for the retrograde Golgi-to-ER transport of dilysine-tagged proteins.</text>
</comment>
<keyword evidence="7 8" id="KW-0968">Cytoplasmic vesicle</keyword>
<evidence type="ECO:0000256" key="9">
    <source>
        <dbReference type="RuleBase" id="RU366052"/>
    </source>
</evidence>
<evidence type="ECO:0000256" key="8">
    <source>
        <dbReference type="RuleBase" id="RU364018"/>
    </source>
</evidence>
<evidence type="ECO:0000256" key="5">
    <source>
        <dbReference type="ARBA" id="ARBA00022927"/>
    </source>
</evidence>
<evidence type="ECO:0000259" key="10">
    <source>
        <dbReference type="PROSITE" id="PS51072"/>
    </source>
</evidence>
<keyword evidence="12" id="KW-1185">Reference proteome</keyword>
<comment type="subcellular location">
    <subcellularLocation>
        <location evidence="8 9">Cytoplasm</location>
    </subcellularLocation>
    <subcellularLocation>
        <location evidence="8 9">Cytoplasmic vesicle</location>
        <location evidence="8 9">COPI-coated vesicle membrane</location>
        <topology evidence="8 9">Peripheral membrane protein</topology>
        <orientation evidence="8 9">Cytoplasmic side</orientation>
    </subcellularLocation>
    <subcellularLocation>
        <location evidence="8 9">Golgi apparatus membrane</location>
        <topology evidence="8 9">Peripheral membrane protein</topology>
        <orientation evidence="8 9">Cytoplasmic side</orientation>
    </subcellularLocation>
</comment>
<dbReference type="InterPro" id="IPR027059">
    <property type="entry name" value="Coatomer_dsu"/>
</dbReference>
<evidence type="ECO:0000313" key="11">
    <source>
        <dbReference type="EMBL" id="GJS70162.1"/>
    </source>
</evidence>
<reference evidence="11" key="1">
    <citation type="journal article" date="2022" name="Int. J. Mol. Sci.">
        <title>Draft Genome of Tanacetum Coccineum: Genomic Comparison of Closely Related Tanacetum-Family Plants.</title>
        <authorList>
            <person name="Yamashiro T."/>
            <person name="Shiraishi A."/>
            <person name="Nakayama K."/>
            <person name="Satake H."/>
        </authorList>
    </citation>
    <scope>NUCLEOTIDE SEQUENCE</scope>
</reference>
<reference evidence="11" key="2">
    <citation type="submission" date="2022-01" db="EMBL/GenBank/DDBJ databases">
        <authorList>
            <person name="Yamashiro T."/>
            <person name="Shiraishi A."/>
            <person name="Satake H."/>
            <person name="Nakayama K."/>
        </authorList>
    </citation>
    <scope>NUCLEOTIDE SEQUENCE</scope>
</reference>
<protein>
    <recommendedName>
        <fullName evidence="8">Coatomer subunit delta</fullName>
    </recommendedName>
</protein>
<keyword evidence="4 8" id="KW-0931">ER-Golgi transport</keyword>
<evidence type="ECO:0000256" key="2">
    <source>
        <dbReference type="ARBA" id="ARBA00022448"/>
    </source>
</evidence>
<dbReference type="SUPFAM" id="SSF49447">
    <property type="entry name" value="Second domain of Mu2 adaptin subunit (ap50) of ap2 adaptor"/>
    <property type="match status" value="1"/>
</dbReference>
<dbReference type="PANTHER" id="PTHR10121">
    <property type="entry name" value="COATOMER SUBUNIT DELTA"/>
    <property type="match status" value="1"/>
</dbReference>
<keyword evidence="5 8" id="KW-0653">Protein transport</keyword>
<dbReference type="InterPro" id="IPR036168">
    <property type="entry name" value="AP2_Mu_C_sf"/>
</dbReference>
<sequence>MGLKSPNNPFSKKFHLLRWELETKDVSRLPLRINCRTSLYCNELHVRVEYTASERFLLEDVVITVHLPTLSEALNVELVHGDWSCDKSFGFSKRQWSNAHLSCLGFFASVLISWKSARFTGSFLASELCVSSFAVSLVDADGSSVSGVSFLLLDGSSRTSAGGDAAFSADGKASNGGAVFFKTAVKCKRHMVCIFIFGRGQQHVAVRDKVCTSGLKQVSVAVAVPSSITTLKQYLFVIGRLRAMVWA</sequence>
<dbReference type="PROSITE" id="PS51072">
    <property type="entry name" value="MHD"/>
    <property type="match status" value="1"/>
</dbReference>
<comment type="caution">
    <text evidence="11">The sequence shown here is derived from an EMBL/GenBank/DDBJ whole genome shotgun (WGS) entry which is preliminary data.</text>
</comment>
<dbReference type="EMBL" id="BQNB010009914">
    <property type="protein sequence ID" value="GJS70162.1"/>
    <property type="molecule type" value="Genomic_DNA"/>
</dbReference>
<dbReference type="PANTHER" id="PTHR10121:SF0">
    <property type="entry name" value="COATOMER SUBUNIT DELTA"/>
    <property type="match status" value="1"/>
</dbReference>
<comment type="similarity">
    <text evidence="1 8">Belongs to the adaptor complexes medium subunit family. Delta-COP subfamily.</text>
</comment>
<keyword evidence="2 8" id="KW-0813">Transport</keyword>
<evidence type="ECO:0000256" key="7">
    <source>
        <dbReference type="ARBA" id="ARBA00023329"/>
    </source>
</evidence>
<dbReference type="Proteomes" id="UP001151760">
    <property type="component" value="Unassembled WGS sequence"/>
</dbReference>
<comment type="subunit">
    <text evidence="8">Oligomeric complex that consists of at least the alpha, beta, beta', gamma, delta, epsilon and zeta subunits.</text>
</comment>
<evidence type="ECO:0000313" key="12">
    <source>
        <dbReference type="Proteomes" id="UP001151760"/>
    </source>
</evidence>
<keyword evidence="8" id="KW-0472">Membrane</keyword>
<gene>
    <name evidence="11" type="ORF">Tco_0703003</name>
</gene>